<accession>V5YPQ8</accession>
<dbReference type="AlphaFoldDB" id="V5YPQ8"/>
<evidence type="ECO:0000313" key="2">
    <source>
        <dbReference type="EMBL" id="BAO19298.1"/>
    </source>
</evidence>
<dbReference type="EMBL" id="AB853026">
    <property type="protein sequence ID" value="BAO19298.1"/>
    <property type="molecule type" value="Genomic_DNA"/>
</dbReference>
<geneLocation type="plasmid" evidence="2">
    <name>pM7012</name>
</geneLocation>
<evidence type="ECO:0000256" key="1">
    <source>
        <dbReference type="SAM" id="SignalP"/>
    </source>
</evidence>
<feature type="chain" id="PRO_5004743136" evidence="1">
    <location>
        <begin position="21"/>
        <end position="276"/>
    </location>
</feature>
<keyword evidence="2" id="KW-0614">Plasmid</keyword>
<reference evidence="2" key="1">
    <citation type="journal article" date="2014" name="Microbiology">
        <title>A 2,4-dichlorophenoxyacetic acid degradation plasmid pM7012 discloses distribution of an unclassified megaplasmid group across bacterial species.</title>
        <authorList>
            <person name="Sakai Y."/>
            <person name="Ogawa N."/>
            <person name="Shimomura Y."/>
            <person name="Fujii T."/>
        </authorList>
    </citation>
    <scope>NUCLEOTIDE SEQUENCE</scope>
    <source>
        <strain evidence="2">M701</strain>
    </source>
</reference>
<feature type="signal peptide" evidence="1">
    <location>
        <begin position="1"/>
        <end position="20"/>
    </location>
</feature>
<proteinExistence type="predicted"/>
<sequence length="276" mass="30512">MTNRHLIALCALALCATAHAETSISDANNEFSFMLGARYQLYEEMDNYNQVPSKYLDSETGYEPTVQIGVSRQGTLFGLNNIYTEADVSLSAGRSNYSGYELAPAPPHGPGQPLTESKTGVTADVHLKLGRSFPLAGGRIQETPYLLYGYHRWARDSIETYSNHELGVGLLSQYSPTEKLVLGLDISVSRTFAAEVQTHHGVDEDLGSRYSPSAMLRADYAITKRSHLVASWQVDRFAYGQSANVTGVYAGMQGTWYEPTSRTFQQTWLVGYAYSF</sequence>
<dbReference type="RefSeq" id="WP_023842838.1">
    <property type="nucleotide sequence ID" value="NC_022995.1"/>
</dbReference>
<name>V5YPQ8_9BURK</name>
<keyword evidence="1" id="KW-0732">Signal</keyword>
<protein>
    <submittedName>
        <fullName evidence="2">Uncharacterized protein</fullName>
    </submittedName>
</protein>
<organism evidence="2">
    <name type="scientific">Burkholderia sp. M701</name>
    <dbReference type="NCBI Taxonomy" id="326454"/>
    <lineage>
        <taxon>Bacteria</taxon>
        <taxon>Pseudomonadati</taxon>
        <taxon>Pseudomonadota</taxon>
        <taxon>Betaproteobacteria</taxon>
        <taxon>Burkholderiales</taxon>
        <taxon>Burkholderiaceae</taxon>
        <taxon>Burkholderia</taxon>
    </lineage>
</organism>
<reference evidence="2" key="2">
    <citation type="submission" date="2024-06" db="EMBL/GenBank/DDBJ databases">
        <authorList>
            <person name="Sakai Y."/>
            <person name="Fujii T."/>
        </authorList>
    </citation>
    <scope>NUCLEOTIDE SEQUENCE</scope>
    <source>
        <strain evidence="2">M701</strain>
        <plasmid evidence="2">pM7012</plasmid>
    </source>
</reference>